<accession>A0A1F7Y3H4</accession>
<dbReference type="Proteomes" id="UP000178419">
    <property type="component" value="Unassembled WGS sequence"/>
</dbReference>
<organism evidence="1 2">
    <name type="scientific">Candidatus Woesebacteria bacterium RIFCSPHIGHO2_01_FULL_38_9</name>
    <dbReference type="NCBI Taxonomy" id="1802492"/>
    <lineage>
        <taxon>Bacteria</taxon>
        <taxon>Candidatus Woeseibacteriota</taxon>
    </lineage>
</organism>
<comment type="caution">
    <text evidence="1">The sequence shown here is derived from an EMBL/GenBank/DDBJ whole genome shotgun (WGS) entry which is preliminary data.</text>
</comment>
<name>A0A1F7Y3H4_9BACT</name>
<evidence type="ECO:0000313" key="1">
    <source>
        <dbReference type="EMBL" id="OGM21095.1"/>
    </source>
</evidence>
<dbReference type="AlphaFoldDB" id="A0A1F7Y3H4"/>
<sequence length="72" mass="8231">MVKSKLVTEEYLVKTLTDFKTELKSELLEIKEEIVGEIKDMREEFDTHQYSHSGIETIPKPYGLGVALSDSL</sequence>
<dbReference type="EMBL" id="MGGE01000027">
    <property type="protein sequence ID" value="OGM21095.1"/>
    <property type="molecule type" value="Genomic_DNA"/>
</dbReference>
<proteinExistence type="predicted"/>
<protein>
    <submittedName>
        <fullName evidence="1">Uncharacterized protein</fullName>
    </submittedName>
</protein>
<gene>
    <name evidence="1" type="ORF">A2714_02080</name>
</gene>
<reference evidence="1 2" key="1">
    <citation type="journal article" date="2016" name="Nat. Commun.">
        <title>Thousands of microbial genomes shed light on interconnected biogeochemical processes in an aquifer system.</title>
        <authorList>
            <person name="Anantharaman K."/>
            <person name="Brown C.T."/>
            <person name="Hug L.A."/>
            <person name="Sharon I."/>
            <person name="Castelle C.J."/>
            <person name="Probst A.J."/>
            <person name="Thomas B.C."/>
            <person name="Singh A."/>
            <person name="Wilkins M.J."/>
            <person name="Karaoz U."/>
            <person name="Brodie E.L."/>
            <person name="Williams K.H."/>
            <person name="Hubbard S.S."/>
            <person name="Banfield J.F."/>
        </authorList>
    </citation>
    <scope>NUCLEOTIDE SEQUENCE [LARGE SCALE GENOMIC DNA]</scope>
</reference>
<evidence type="ECO:0000313" key="2">
    <source>
        <dbReference type="Proteomes" id="UP000178419"/>
    </source>
</evidence>